<accession>A0ABR5SBT5</accession>
<dbReference type="RefSeq" id="WP_085053505.1">
    <property type="nucleotide sequence ID" value="NZ_LNQR01000117.1"/>
</dbReference>
<dbReference type="EMBL" id="LNQR01000117">
    <property type="protein sequence ID" value="KWT78280.1"/>
    <property type="molecule type" value="Genomic_DNA"/>
</dbReference>
<proteinExistence type="inferred from homology"/>
<protein>
    <recommendedName>
        <fullName evidence="5">DUF1778 domain-containing protein</fullName>
    </recommendedName>
</protein>
<dbReference type="SUPFAM" id="SSF47598">
    <property type="entry name" value="Ribbon-helix-helix"/>
    <property type="match status" value="1"/>
</dbReference>
<gene>
    <name evidence="3" type="ORF">ASN18_2885</name>
</gene>
<evidence type="ECO:0008006" key="5">
    <source>
        <dbReference type="Google" id="ProtNLM"/>
    </source>
</evidence>
<comment type="caution">
    <text evidence="3">The sequence shown here is derived from an EMBL/GenBank/DDBJ whole genome shotgun (WGS) entry which is preliminary data.</text>
</comment>
<name>A0ABR5SBT5_9BACT</name>
<keyword evidence="4" id="KW-1185">Reference proteome</keyword>
<dbReference type="Pfam" id="PF08681">
    <property type="entry name" value="TacA1"/>
    <property type="match status" value="1"/>
</dbReference>
<dbReference type="PANTHER" id="PTHR35401:SF2">
    <property type="entry name" value="ABC-TYPE TRANSPORT SYSTEM"/>
    <property type="match status" value="1"/>
</dbReference>
<comment type="similarity">
    <text evidence="2">Belongs to the TacA antitoxin family.</text>
</comment>
<evidence type="ECO:0000256" key="2">
    <source>
        <dbReference type="ARBA" id="ARBA00049988"/>
    </source>
</evidence>
<organism evidence="3 4">
    <name type="scientific">Candidatus Magnetominusculus xianensis</name>
    <dbReference type="NCBI Taxonomy" id="1748249"/>
    <lineage>
        <taxon>Bacteria</taxon>
        <taxon>Pseudomonadati</taxon>
        <taxon>Nitrospirota</taxon>
        <taxon>Nitrospiria</taxon>
        <taxon>Nitrospirales</taxon>
        <taxon>Nitrospiraceae</taxon>
        <taxon>Candidatus Magnetominusculus</taxon>
    </lineage>
</organism>
<reference evidence="3 4" key="1">
    <citation type="submission" date="2015-11" db="EMBL/GenBank/DDBJ databases">
        <authorList>
            <person name="Lin W."/>
        </authorList>
    </citation>
    <scope>NUCLEOTIDE SEQUENCE [LARGE SCALE GENOMIC DNA]</scope>
    <source>
        <strain evidence="3 4">HCH-1</strain>
    </source>
</reference>
<sequence>MPSTEFNPKGERLEARVSSEQKRLFKRAAQLQGSTLTDFVVSTLQAVATKVVKEHDEVMVLDEQDSKIFLSALLDTELPSGRLKKAAEHYKKIMD</sequence>
<dbReference type="Proteomes" id="UP000060487">
    <property type="component" value="Unassembled WGS sequence"/>
</dbReference>
<dbReference type="InterPro" id="IPR010985">
    <property type="entry name" value="Ribbon_hlx_hlx"/>
</dbReference>
<dbReference type="PANTHER" id="PTHR35401">
    <property type="entry name" value="COPG FAMILY HELIX-TURN-HELIX PROTEIN-RELATED-RELATED"/>
    <property type="match status" value="1"/>
</dbReference>
<dbReference type="Gene3D" id="1.20.5.780">
    <property type="entry name" value="Single helix bin"/>
    <property type="match status" value="1"/>
</dbReference>
<dbReference type="InterPro" id="IPR014795">
    <property type="entry name" value="TacA_1-like"/>
</dbReference>
<evidence type="ECO:0000313" key="3">
    <source>
        <dbReference type="EMBL" id="KWT78280.1"/>
    </source>
</evidence>
<evidence type="ECO:0000313" key="4">
    <source>
        <dbReference type="Proteomes" id="UP000060487"/>
    </source>
</evidence>
<keyword evidence="1" id="KW-1277">Toxin-antitoxin system</keyword>
<evidence type="ECO:0000256" key="1">
    <source>
        <dbReference type="ARBA" id="ARBA00022649"/>
    </source>
</evidence>